<keyword evidence="3" id="KW-1185">Reference proteome</keyword>
<gene>
    <name evidence="2" type="ORF">E3T47_11370</name>
</gene>
<comment type="caution">
    <text evidence="2">The sequence shown here is derived from an EMBL/GenBank/DDBJ whole genome shotgun (WGS) entry which is preliminary data.</text>
</comment>
<dbReference type="EMBL" id="SOHK01000015">
    <property type="protein sequence ID" value="TFD65476.1"/>
    <property type="molecule type" value="Genomic_DNA"/>
</dbReference>
<dbReference type="InterPro" id="IPR018649">
    <property type="entry name" value="SHOCT"/>
</dbReference>
<accession>A0A4R9AM49</accession>
<evidence type="ECO:0000313" key="2">
    <source>
        <dbReference type="EMBL" id="TFD65476.1"/>
    </source>
</evidence>
<reference evidence="2 3" key="1">
    <citation type="submission" date="2019-03" db="EMBL/GenBank/DDBJ databases">
        <title>Genomics of glacier-inhabiting Cryobacterium strains.</title>
        <authorList>
            <person name="Liu Q."/>
            <person name="Xin Y.-H."/>
        </authorList>
    </citation>
    <scope>NUCLEOTIDE SEQUENCE [LARGE SCALE GENOMIC DNA]</scope>
    <source>
        <strain evidence="2 3">Sr36</strain>
    </source>
</reference>
<proteinExistence type="predicted"/>
<dbReference type="OrthoDB" id="5996503at2"/>
<evidence type="ECO:0000259" key="1">
    <source>
        <dbReference type="Pfam" id="PF09851"/>
    </source>
</evidence>
<dbReference type="Proteomes" id="UP000298154">
    <property type="component" value="Unassembled WGS sequence"/>
</dbReference>
<sequence length="146" mass="15404">MRPRGVSGGKVTAGLLTGGMSFLATGFKNGKTGTEMIPVKSMSSVRTARDGFINTKVSVITSGNTVDFRVSHAEAAQVKSLLTQLILGTHPSQKSPRRAPVALAPTPALPQVDVMAQLAKLGDLKSAGVLTEEEFSQKKSELLERL</sequence>
<evidence type="ECO:0000313" key="3">
    <source>
        <dbReference type="Proteomes" id="UP000298154"/>
    </source>
</evidence>
<feature type="domain" description="SHOCT" evidence="1">
    <location>
        <begin position="116"/>
        <end position="143"/>
    </location>
</feature>
<organism evidence="2 3">
    <name type="scientific">Cryobacterium ruanii</name>
    <dbReference type="NCBI Taxonomy" id="1259197"/>
    <lineage>
        <taxon>Bacteria</taxon>
        <taxon>Bacillati</taxon>
        <taxon>Actinomycetota</taxon>
        <taxon>Actinomycetes</taxon>
        <taxon>Micrococcales</taxon>
        <taxon>Microbacteriaceae</taxon>
        <taxon>Cryobacterium</taxon>
    </lineage>
</organism>
<name>A0A4R9AM49_9MICO</name>
<protein>
    <submittedName>
        <fullName evidence="2">SHOCT domain-containing protein</fullName>
    </submittedName>
</protein>
<dbReference type="AlphaFoldDB" id="A0A4R9AM49"/>
<dbReference type="Pfam" id="PF09851">
    <property type="entry name" value="SHOCT"/>
    <property type="match status" value="1"/>
</dbReference>